<evidence type="ECO:0000256" key="2">
    <source>
        <dbReference type="SAM" id="SignalP"/>
    </source>
</evidence>
<feature type="signal peptide" evidence="2">
    <location>
        <begin position="1"/>
        <end position="29"/>
    </location>
</feature>
<dbReference type="Proteomes" id="UP000317039">
    <property type="component" value="Chromosome"/>
</dbReference>
<reference evidence="3 4" key="1">
    <citation type="submission" date="2019-07" db="EMBL/GenBank/DDBJ databases">
        <title>Complete Genome Sequence and Methylome Analysis of Nocardia otitidis-caviarum NEB252.</title>
        <authorList>
            <person name="Fomenkov A."/>
            <person name="Anton B.P."/>
            <person name="Vincze T."/>
            <person name="Roberts R.J."/>
        </authorList>
    </citation>
    <scope>NUCLEOTIDE SEQUENCE [LARGE SCALE GENOMIC DNA]</scope>
    <source>
        <strain evidence="3 4">NEB252</strain>
    </source>
</reference>
<evidence type="ECO:0000256" key="1">
    <source>
        <dbReference type="SAM" id="MobiDB-lite"/>
    </source>
</evidence>
<sequence length="79" mass="7627">MTEKKHIGLFVGASVCAALIALNPAAAWASGDVGPAPAPGPGNHSPGSPAGAIPERPVPAPERIVPASPPGVGGFCPTL</sequence>
<proteinExistence type="predicted"/>
<keyword evidence="2" id="KW-0732">Signal</keyword>
<feature type="chain" id="PRO_5039137605" evidence="2">
    <location>
        <begin position="30"/>
        <end position="79"/>
    </location>
</feature>
<feature type="region of interest" description="Disordered" evidence="1">
    <location>
        <begin position="30"/>
        <end position="79"/>
    </location>
</feature>
<protein>
    <submittedName>
        <fullName evidence="3">Uncharacterized protein</fullName>
    </submittedName>
</protein>
<dbReference type="RefSeq" id="WP_143980227.1">
    <property type="nucleotide sequence ID" value="NZ_CP041695.1"/>
</dbReference>
<dbReference type="KEGG" id="nod:FOH10_07860"/>
<name>A0A516NIC9_9NOCA</name>
<dbReference type="EMBL" id="CP041695">
    <property type="protein sequence ID" value="QDP78668.1"/>
    <property type="molecule type" value="Genomic_DNA"/>
</dbReference>
<accession>A0A516NIC9</accession>
<dbReference type="GeneID" id="80332310"/>
<gene>
    <name evidence="3" type="ORF">FOH10_07860</name>
</gene>
<evidence type="ECO:0000313" key="4">
    <source>
        <dbReference type="Proteomes" id="UP000317039"/>
    </source>
</evidence>
<organism evidence="3 4">
    <name type="scientific">Nocardia otitidiscaviarum</name>
    <dbReference type="NCBI Taxonomy" id="1823"/>
    <lineage>
        <taxon>Bacteria</taxon>
        <taxon>Bacillati</taxon>
        <taxon>Actinomycetota</taxon>
        <taxon>Actinomycetes</taxon>
        <taxon>Mycobacteriales</taxon>
        <taxon>Nocardiaceae</taxon>
        <taxon>Nocardia</taxon>
    </lineage>
</organism>
<feature type="compositionally biased region" description="Low complexity" evidence="1">
    <location>
        <begin position="30"/>
        <end position="52"/>
    </location>
</feature>
<evidence type="ECO:0000313" key="3">
    <source>
        <dbReference type="EMBL" id="QDP78668.1"/>
    </source>
</evidence>
<dbReference type="AlphaFoldDB" id="A0A516NIC9"/>